<keyword evidence="4 6" id="KW-1133">Transmembrane helix</keyword>
<feature type="transmembrane region" description="Helical" evidence="6">
    <location>
        <begin position="364"/>
        <end position="386"/>
    </location>
</feature>
<proteinExistence type="predicted"/>
<evidence type="ECO:0000256" key="3">
    <source>
        <dbReference type="ARBA" id="ARBA00022692"/>
    </source>
</evidence>
<evidence type="ECO:0000313" key="8">
    <source>
        <dbReference type="EMBL" id="AST91722.1"/>
    </source>
</evidence>
<feature type="transmembrane region" description="Helical" evidence="6">
    <location>
        <begin position="54"/>
        <end position="73"/>
    </location>
</feature>
<dbReference type="SUPFAM" id="SSF103473">
    <property type="entry name" value="MFS general substrate transporter"/>
    <property type="match status" value="1"/>
</dbReference>
<dbReference type="STRING" id="1314751.GCA_001591425_02835"/>
<accession>A0A223KQG1</accession>
<evidence type="ECO:0000256" key="6">
    <source>
        <dbReference type="SAM" id="Phobius"/>
    </source>
</evidence>
<dbReference type="Gene3D" id="1.20.1250.20">
    <property type="entry name" value="MFS general substrate transporter like domains"/>
    <property type="match status" value="2"/>
</dbReference>
<comment type="subcellular location">
    <subcellularLocation>
        <location evidence="1">Cell membrane</location>
        <topology evidence="1">Multi-pass membrane protein</topology>
    </subcellularLocation>
</comment>
<dbReference type="GO" id="GO:0022857">
    <property type="term" value="F:transmembrane transporter activity"/>
    <property type="evidence" value="ECO:0007669"/>
    <property type="project" value="InterPro"/>
</dbReference>
<keyword evidence="9" id="KW-1185">Reference proteome</keyword>
<evidence type="ECO:0000313" key="9">
    <source>
        <dbReference type="Proteomes" id="UP000215224"/>
    </source>
</evidence>
<feature type="transmembrane region" description="Helical" evidence="6">
    <location>
        <begin position="392"/>
        <end position="413"/>
    </location>
</feature>
<dbReference type="InterPro" id="IPR020846">
    <property type="entry name" value="MFS_dom"/>
</dbReference>
<dbReference type="Proteomes" id="UP000215224">
    <property type="component" value="Chromosome"/>
</dbReference>
<sequence>MELVSLVKTDQFKYSKIFVIGSGFFALTLIWTFYNAYMPLILGDYIESRAIRGAIMGLDNLLAVLLIPIIGAWSDKIDTKLGNRLPFLAVGMPIAAIFFILIPFSADITLLVLLVVDIVFLFAMTIYRAPVIALMPDHTPVEKRSMANGIINFMGGVGAIVALFGLSTLYGIDRSYPFLVAGLLLLLAFFLLYFTVDRKPAYSEKIDTELEESQAYRSFFTSLKLLKQEKYRGHLLVLVAIFLYFIGYTGVEALFTVYAVEYLNMEESTAGLTLGFFSLSFVLFAIPAGLLGSKLGKAPVMLYGLLFLPIIFFIIPLLSYFNGVLPINETLLLQIVLFIGGISWALVNVQAYPLVADLGGKNRIGFFTGLYYLFSMASAIVAPGVLGLLMDLFSHPALFYGASISFIVAYFFLRKGHKIITSNKHIEIPHNDVKNI</sequence>
<keyword evidence="2" id="KW-0813">Transport</keyword>
<evidence type="ECO:0000256" key="2">
    <source>
        <dbReference type="ARBA" id="ARBA00022448"/>
    </source>
</evidence>
<feature type="transmembrane region" description="Helical" evidence="6">
    <location>
        <begin position="235"/>
        <end position="260"/>
    </location>
</feature>
<dbReference type="PANTHER" id="PTHR23528:SF1">
    <property type="entry name" value="MAJOR FACILITATOR SUPERFAMILY (MFS) PROFILE DOMAIN-CONTAINING PROTEIN"/>
    <property type="match status" value="1"/>
</dbReference>
<feature type="transmembrane region" description="Helical" evidence="6">
    <location>
        <begin position="331"/>
        <end position="352"/>
    </location>
</feature>
<gene>
    <name evidence="8" type="ORF">BC6307_10760</name>
</gene>
<feature type="transmembrane region" description="Helical" evidence="6">
    <location>
        <begin position="108"/>
        <end position="129"/>
    </location>
</feature>
<feature type="transmembrane region" description="Helical" evidence="6">
    <location>
        <begin position="17"/>
        <end position="34"/>
    </location>
</feature>
<feature type="domain" description="Major facilitator superfamily (MFS) profile" evidence="7">
    <location>
        <begin position="16"/>
        <end position="420"/>
    </location>
</feature>
<feature type="transmembrane region" description="Helical" evidence="6">
    <location>
        <begin position="178"/>
        <end position="196"/>
    </location>
</feature>
<keyword evidence="5 6" id="KW-0472">Membrane</keyword>
<reference evidence="8 9" key="1">
    <citation type="submission" date="2016-12" db="EMBL/GenBank/DDBJ databases">
        <title>The whole genome sequencing and assembly of Bacillus cohnii DSM 6307T strain.</title>
        <authorList>
            <person name="Lee Y.-J."/>
            <person name="Yi H."/>
            <person name="Bahn Y.-S."/>
            <person name="Kim J.F."/>
            <person name="Lee D.-W."/>
        </authorList>
    </citation>
    <scope>NUCLEOTIDE SEQUENCE [LARGE SCALE GENOMIC DNA]</scope>
    <source>
        <strain evidence="8 9">DSM 6307</strain>
    </source>
</reference>
<dbReference type="PANTHER" id="PTHR23528">
    <property type="match status" value="1"/>
</dbReference>
<evidence type="ECO:0000256" key="1">
    <source>
        <dbReference type="ARBA" id="ARBA00004651"/>
    </source>
</evidence>
<feature type="transmembrane region" description="Helical" evidence="6">
    <location>
        <begin position="85"/>
        <end position="102"/>
    </location>
</feature>
<organism evidence="8 9">
    <name type="scientific">Sutcliffiella cohnii</name>
    <dbReference type="NCBI Taxonomy" id="33932"/>
    <lineage>
        <taxon>Bacteria</taxon>
        <taxon>Bacillati</taxon>
        <taxon>Bacillota</taxon>
        <taxon>Bacilli</taxon>
        <taxon>Bacillales</taxon>
        <taxon>Bacillaceae</taxon>
        <taxon>Sutcliffiella</taxon>
    </lineage>
</organism>
<dbReference type="InterPro" id="IPR011701">
    <property type="entry name" value="MFS"/>
</dbReference>
<dbReference type="PROSITE" id="PS50850">
    <property type="entry name" value="MFS"/>
    <property type="match status" value="1"/>
</dbReference>
<dbReference type="Pfam" id="PF07690">
    <property type="entry name" value="MFS_1"/>
    <property type="match status" value="1"/>
</dbReference>
<feature type="transmembrane region" description="Helical" evidence="6">
    <location>
        <begin position="272"/>
        <end position="293"/>
    </location>
</feature>
<dbReference type="EMBL" id="CP018866">
    <property type="protein sequence ID" value="AST91722.1"/>
    <property type="molecule type" value="Genomic_DNA"/>
</dbReference>
<dbReference type="AlphaFoldDB" id="A0A223KQG1"/>
<dbReference type="InterPro" id="IPR036259">
    <property type="entry name" value="MFS_trans_sf"/>
</dbReference>
<protein>
    <submittedName>
        <fullName evidence="8">MFS transporter</fullName>
    </submittedName>
</protein>
<dbReference type="KEGG" id="bcoh:BC6307_10760"/>
<name>A0A223KQG1_9BACI</name>
<dbReference type="GO" id="GO:0005886">
    <property type="term" value="C:plasma membrane"/>
    <property type="evidence" value="ECO:0007669"/>
    <property type="project" value="UniProtKB-SubCell"/>
</dbReference>
<evidence type="ECO:0000256" key="5">
    <source>
        <dbReference type="ARBA" id="ARBA00023136"/>
    </source>
</evidence>
<evidence type="ECO:0000259" key="7">
    <source>
        <dbReference type="PROSITE" id="PS50850"/>
    </source>
</evidence>
<evidence type="ECO:0000256" key="4">
    <source>
        <dbReference type="ARBA" id="ARBA00022989"/>
    </source>
</evidence>
<feature type="transmembrane region" description="Helical" evidence="6">
    <location>
        <begin position="150"/>
        <end position="172"/>
    </location>
</feature>
<keyword evidence="3 6" id="KW-0812">Transmembrane</keyword>
<feature type="transmembrane region" description="Helical" evidence="6">
    <location>
        <begin position="300"/>
        <end position="319"/>
    </location>
</feature>